<dbReference type="GO" id="GO:0015179">
    <property type="term" value="F:L-amino acid transmembrane transporter activity"/>
    <property type="evidence" value="ECO:0007669"/>
    <property type="project" value="TreeGrafter"/>
</dbReference>
<dbReference type="GO" id="GO:0005886">
    <property type="term" value="C:plasma membrane"/>
    <property type="evidence" value="ECO:0007669"/>
    <property type="project" value="TreeGrafter"/>
</dbReference>
<feature type="transmembrane region" description="Helical" evidence="17">
    <location>
        <begin position="409"/>
        <end position="434"/>
    </location>
</feature>
<keyword evidence="12" id="KW-0739">Sodium transport</keyword>
<feature type="binding site" evidence="14">
    <location>
        <position position="422"/>
    </location>
    <ligand>
        <name>Na(+)</name>
        <dbReference type="ChEBI" id="CHEBI:29101"/>
        <label>1</label>
    </ligand>
</feature>
<keyword evidence="19" id="KW-1185">Reference proteome</keyword>
<name>A0A1J1J6L0_9DIPT</name>
<dbReference type="PROSITE" id="PS50267">
    <property type="entry name" value="NA_NEUROTRAN_SYMP_3"/>
    <property type="match status" value="1"/>
</dbReference>
<keyword evidence="14" id="KW-0479">Metal-binding</keyword>
<dbReference type="EMBL" id="CVRI01000070">
    <property type="protein sequence ID" value="CRL07420.1"/>
    <property type="molecule type" value="Genomic_DNA"/>
</dbReference>
<evidence type="ECO:0000256" key="12">
    <source>
        <dbReference type="ARBA" id="ARBA00023201"/>
    </source>
</evidence>
<evidence type="ECO:0000256" key="2">
    <source>
        <dbReference type="ARBA" id="ARBA00006459"/>
    </source>
</evidence>
<keyword evidence="7 17" id="KW-1133">Transmembrane helix</keyword>
<evidence type="ECO:0000256" key="15">
    <source>
        <dbReference type="RuleBase" id="RU003732"/>
    </source>
</evidence>
<dbReference type="NCBIfam" id="NF037979">
    <property type="entry name" value="Na_transp"/>
    <property type="match status" value="1"/>
</dbReference>
<keyword evidence="9" id="KW-0406">Ion transport</keyword>
<dbReference type="SUPFAM" id="SSF161070">
    <property type="entry name" value="SNF-like"/>
    <property type="match status" value="1"/>
</dbReference>
<accession>A0A1J1J6L0</accession>
<keyword evidence="10 17" id="KW-0472">Membrane</keyword>
<dbReference type="PANTHER" id="PTHR11616">
    <property type="entry name" value="SODIUM/CHLORIDE DEPENDENT TRANSPORTER"/>
    <property type="match status" value="1"/>
</dbReference>
<dbReference type="PRINTS" id="PR00176">
    <property type="entry name" value="NANEUSMPORT"/>
</dbReference>
<evidence type="ECO:0000256" key="14">
    <source>
        <dbReference type="PIRSR" id="PIRSR600175-1"/>
    </source>
</evidence>
<dbReference type="CDD" id="cd10324">
    <property type="entry name" value="SLC6sbd"/>
    <property type="match status" value="1"/>
</dbReference>
<feature type="transmembrane region" description="Helical" evidence="17">
    <location>
        <begin position="553"/>
        <end position="579"/>
    </location>
</feature>
<evidence type="ECO:0000256" key="5">
    <source>
        <dbReference type="ARBA" id="ARBA00022847"/>
    </source>
</evidence>
<evidence type="ECO:0000256" key="1">
    <source>
        <dbReference type="ARBA" id="ARBA00004141"/>
    </source>
</evidence>
<evidence type="ECO:0000256" key="6">
    <source>
        <dbReference type="ARBA" id="ARBA00022970"/>
    </source>
</evidence>
<keyword evidence="8 14" id="KW-0915">Sodium</keyword>
<evidence type="ECO:0000256" key="11">
    <source>
        <dbReference type="ARBA" id="ARBA00023180"/>
    </source>
</evidence>
<evidence type="ECO:0000256" key="4">
    <source>
        <dbReference type="ARBA" id="ARBA00022692"/>
    </source>
</evidence>
<feature type="binding site" evidence="14">
    <location>
        <position position="82"/>
    </location>
    <ligand>
        <name>Na(+)</name>
        <dbReference type="ChEBI" id="CHEBI:29101"/>
        <label>1</label>
    </ligand>
</feature>
<dbReference type="InterPro" id="IPR037272">
    <property type="entry name" value="SNS_sf"/>
</dbReference>
<evidence type="ECO:0000313" key="18">
    <source>
        <dbReference type="EMBL" id="CRL07420.1"/>
    </source>
</evidence>
<comment type="similarity">
    <text evidence="2 15">Belongs to the sodium:neurotransmitter symporter (SNF) (TC 2.A.22) family.</text>
</comment>
<evidence type="ECO:0000256" key="13">
    <source>
        <dbReference type="ARBA" id="ARBA00037785"/>
    </source>
</evidence>
<evidence type="ECO:0000256" key="3">
    <source>
        <dbReference type="ARBA" id="ARBA00022448"/>
    </source>
</evidence>
<dbReference type="PANTHER" id="PTHR11616:SF321">
    <property type="entry name" value="SODIUM-DEPENDENT NUTRIENT AMINO ACID TRANSPORTER 1-RELATED"/>
    <property type="match status" value="1"/>
</dbReference>
<dbReference type="OrthoDB" id="6581954at2759"/>
<feature type="transmembrane region" description="Helical" evidence="17">
    <location>
        <begin position="350"/>
        <end position="370"/>
    </location>
</feature>
<keyword evidence="11" id="KW-0325">Glycoprotein</keyword>
<protein>
    <recommendedName>
        <fullName evidence="15">Transporter</fullName>
    </recommendedName>
</protein>
<dbReference type="AlphaFoldDB" id="A0A1J1J6L0"/>
<evidence type="ECO:0000256" key="17">
    <source>
        <dbReference type="SAM" id="Phobius"/>
    </source>
</evidence>
<feature type="binding site" evidence="14">
    <location>
        <position position="418"/>
    </location>
    <ligand>
        <name>Na(+)</name>
        <dbReference type="ChEBI" id="CHEBI:29101"/>
        <label>1</label>
    </ligand>
</feature>
<dbReference type="Pfam" id="PF00209">
    <property type="entry name" value="SNF"/>
    <property type="match status" value="1"/>
</dbReference>
<evidence type="ECO:0000256" key="8">
    <source>
        <dbReference type="ARBA" id="ARBA00023053"/>
    </source>
</evidence>
<feature type="binding site" evidence="14">
    <location>
        <position position="319"/>
    </location>
    <ligand>
        <name>Na(+)</name>
        <dbReference type="ChEBI" id="CHEBI:29101"/>
        <label>1</label>
    </ligand>
</feature>
<dbReference type="PROSITE" id="PS00754">
    <property type="entry name" value="NA_NEUROTRAN_SYMP_2"/>
    <property type="match status" value="1"/>
</dbReference>
<dbReference type="Proteomes" id="UP000183832">
    <property type="component" value="Unassembled WGS sequence"/>
</dbReference>
<keyword evidence="6" id="KW-0029">Amino-acid transport</keyword>
<dbReference type="GO" id="GO:0089718">
    <property type="term" value="P:amino acid import across plasma membrane"/>
    <property type="evidence" value="ECO:0007669"/>
    <property type="project" value="TreeGrafter"/>
</dbReference>
<gene>
    <name evidence="18" type="ORF">CLUMA_CG020393</name>
</gene>
<comment type="function">
    <text evidence="13">Unusual broad substrate spectrum amino acid:sodium cotransporter that promotes absorption of the D isomers of essential amino acids. Neutral amino acids are the preferred substrates, especially methionine and phenylalanine.</text>
</comment>
<keyword evidence="5 15" id="KW-0769">Symport</keyword>
<keyword evidence="3 15" id="KW-0813">Transport</keyword>
<reference evidence="18 19" key="1">
    <citation type="submission" date="2015-04" db="EMBL/GenBank/DDBJ databases">
        <authorList>
            <person name="Syromyatnikov M.Y."/>
            <person name="Popov V.N."/>
        </authorList>
    </citation>
    <scope>NUCLEOTIDE SEQUENCE [LARGE SCALE GENOMIC DNA]</scope>
</reference>
<proteinExistence type="inferred from homology"/>
<feature type="transmembrane region" description="Helical" evidence="17">
    <location>
        <begin position="100"/>
        <end position="120"/>
    </location>
</feature>
<dbReference type="InterPro" id="IPR000175">
    <property type="entry name" value="Na/ntran_symport"/>
</dbReference>
<feature type="transmembrane region" description="Helical" evidence="17">
    <location>
        <begin position="150"/>
        <end position="171"/>
    </location>
</feature>
<dbReference type="STRING" id="568069.A0A1J1J6L0"/>
<feature type="region of interest" description="Disordered" evidence="16">
    <location>
        <begin position="44"/>
        <end position="63"/>
    </location>
</feature>
<feature type="transmembrane region" description="Helical" evidence="17">
    <location>
        <begin position="266"/>
        <end position="296"/>
    </location>
</feature>
<feature type="transmembrane region" description="Helical" evidence="17">
    <location>
        <begin position="520"/>
        <end position="541"/>
    </location>
</feature>
<dbReference type="GO" id="GO:0005283">
    <property type="term" value="F:amino acid:sodium symporter activity"/>
    <property type="evidence" value="ECO:0007669"/>
    <property type="project" value="TreeGrafter"/>
</dbReference>
<feature type="transmembrane region" description="Helical" evidence="17">
    <location>
        <begin position="446"/>
        <end position="463"/>
    </location>
</feature>
<feature type="transmembrane region" description="Helical" evidence="17">
    <location>
        <begin position="475"/>
        <end position="499"/>
    </location>
</feature>
<evidence type="ECO:0000313" key="19">
    <source>
        <dbReference type="Proteomes" id="UP000183832"/>
    </source>
</evidence>
<evidence type="ECO:0000256" key="9">
    <source>
        <dbReference type="ARBA" id="ARBA00023065"/>
    </source>
</evidence>
<evidence type="ECO:0000256" key="7">
    <source>
        <dbReference type="ARBA" id="ARBA00022989"/>
    </source>
</evidence>
<feature type="transmembrane region" description="Helical" evidence="17">
    <location>
        <begin position="308"/>
        <end position="329"/>
    </location>
</feature>
<evidence type="ECO:0000256" key="16">
    <source>
        <dbReference type="SAM" id="MobiDB-lite"/>
    </source>
</evidence>
<feature type="transmembrane region" description="Helical" evidence="17">
    <location>
        <begin position="70"/>
        <end position="88"/>
    </location>
</feature>
<comment type="subcellular location">
    <subcellularLocation>
        <location evidence="1">Membrane</location>
        <topology evidence="1">Multi-pass membrane protein</topology>
    </subcellularLocation>
</comment>
<feature type="binding site" evidence="14">
    <location>
        <position position="86"/>
    </location>
    <ligand>
        <name>Na(+)</name>
        <dbReference type="ChEBI" id="CHEBI:29101"/>
        <label>1</label>
    </ligand>
</feature>
<dbReference type="PROSITE" id="PS00610">
    <property type="entry name" value="NA_NEUROTRAN_SYMP_1"/>
    <property type="match status" value="1"/>
</dbReference>
<evidence type="ECO:0000256" key="10">
    <source>
        <dbReference type="ARBA" id="ARBA00023136"/>
    </source>
</evidence>
<dbReference type="GO" id="GO:0046872">
    <property type="term" value="F:metal ion binding"/>
    <property type="evidence" value="ECO:0007669"/>
    <property type="project" value="UniProtKB-KW"/>
</dbReference>
<feature type="transmembrane region" description="Helical" evidence="17">
    <location>
        <begin position="235"/>
        <end position="254"/>
    </location>
</feature>
<organism evidence="18 19">
    <name type="scientific">Clunio marinus</name>
    <dbReference type="NCBI Taxonomy" id="568069"/>
    <lineage>
        <taxon>Eukaryota</taxon>
        <taxon>Metazoa</taxon>
        <taxon>Ecdysozoa</taxon>
        <taxon>Arthropoda</taxon>
        <taxon>Hexapoda</taxon>
        <taxon>Insecta</taxon>
        <taxon>Pterygota</taxon>
        <taxon>Neoptera</taxon>
        <taxon>Endopterygota</taxon>
        <taxon>Diptera</taxon>
        <taxon>Nematocera</taxon>
        <taxon>Chironomoidea</taxon>
        <taxon>Chironomidae</taxon>
        <taxon>Clunio</taxon>
    </lineage>
</organism>
<sequence length="619" mass="69292">MTNGYDNPSFVGDTVFTIPERKNNNAELIDVEIKHPNYASTTVSQVHDDKSSKKNGKTTKHKERESWGKGIEFLLSCIAMSVGLGNIWRFPFIALENGGGAFVIPYIIVLLLVGKPVYFMEMVLGQFSSRGSVKVFDCVPAMRGIGVGQVVSITIVATYYSSLMALTLNFFESSFSSTLPWSSCKPEWGSCIPSGQNGVVNMTWNNSTKSSAELYFLKEVLKAKESINDGIGVPSWRLVIFLAISWTLVFLILIKGVKSSGKASYVLAIFPYFVLTILLTRALTLPGSMNGIIYFLSPQWDKIFDPKVWYAAVTQVFFSLSICFGNIIMYSSYNKFGHNVYRDANIVTTLDTFTSLLAGCCIFGILGHLAHELGVEDISKVTRSGAGLAFISYPDAIAKFKTLPQVFSVLFFLMLYLLGIGSNVAMMSCIMTVVRDRFKKIKNWQIALVIAIFGTGFGSIYMTPSGQSVLKLVDYYGASFVTFILAIAELYTFCFIYGVERLCNDVEFMLGFRPNWFWRICWKFVTPGLMTVILVYTLFNLEPLQDNGKDYPLTAHLIGMFISFLGLVQLPGFMVYAILKQKKNTLLERIKAAFEPTEKWGPIDPKLNLKYKEYVNKKN</sequence>
<keyword evidence="4 15" id="KW-0812">Transmembrane</keyword>